<dbReference type="PANTHER" id="PTHR16515:SF66">
    <property type="entry name" value="C2H2-TYPE DOMAIN-CONTAINING PROTEIN"/>
    <property type="match status" value="1"/>
</dbReference>
<feature type="domain" description="C2H2-type" evidence="8">
    <location>
        <begin position="396"/>
        <end position="423"/>
    </location>
</feature>
<feature type="domain" description="C2H2-type" evidence="8">
    <location>
        <begin position="565"/>
        <end position="592"/>
    </location>
</feature>
<evidence type="ECO:0000256" key="4">
    <source>
        <dbReference type="ARBA" id="ARBA00022771"/>
    </source>
</evidence>
<reference evidence="9 10" key="1">
    <citation type="journal article" date="2015" name="Nat. Commun.">
        <title>Outbred genome sequencing and CRISPR/Cas9 gene editing in butterflies.</title>
        <authorList>
            <person name="Li X."/>
            <person name="Fan D."/>
            <person name="Zhang W."/>
            <person name="Liu G."/>
            <person name="Zhang L."/>
            <person name="Zhao L."/>
            <person name="Fang X."/>
            <person name="Chen L."/>
            <person name="Dong Y."/>
            <person name="Chen Y."/>
            <person name="Ding Y."/>
            <person name="Zhao R."/>
            <person name="Feng M."/>
            <person name="Zhu Y."/>
            <person name="Feng Y."/>
            <person name="Jiang X."/>
            <person name="Zhu D."/>
            <person name="Xiang H."/>
            <person name="Feng X."/>
            <person name="Li S."/>
            <person name="Wang J."/>
            <person name="Zhang G."/>
            <person name="Kronforst M.R."/>
            <person name="Wang W."/>
        </authorList>
    </citation>
    <scope>NUCLEOTIDE SEQUENCE [LARGE SCALE GENOMIC DNA]</scope>
    <source>
        <strain evidence="9">Ya'a_city_454_Pm</strain>
        <tissue evidence="9">Whole body</tissue>
    </source>
</reference>
<feature type="domain" description="C2H2-type" evidence="8">
    <location>
        <begin position="619"/>
        <end position="646"/>
    </location>
</feature>
<dbReference type="InterPro" id="IPR013087">
    <property type="entry name" value="Znf_C2H2_type"/>
</dbReference>
<dbReference type="SMART" id="SM00355">
    <property type="entry name" value="ZnF_C2H2"/>
    <property type="match status" value="14"/>
</dbReference>
<dbReference type="GO" id="GO:0005634">
    <property type="term" value="C:nucleus"/>
    <property type="evidence" value="ECO:0007669"/>
    <property type="project" value="UniProtKB-SubCell"/>
</dbReference>
<accession>A0A194RMS6</accession>
<proteinExistence type="predicted"/>
<dbReference type="InterPro" id="IPR036236">
    <property type="entry name" value="Znf_C2H2_sf"/>
</dbReference>
<feature type="domain" description="C2H2-type" evidence="8">
    <location>
        <begin position="537"/>
        <end position="564"/>
    </location>
</feature>
<feature type="domain" description="C2H2-type" evidence="8">
    <location>
        <begin position="471"/>
        <end position="498"/>
    </location>
</feature>
<gene>
    <name evidence="9" type="ORF">RR48_10668</name>
</gene>
<dbReference type="EMBL" id="KQ459989">
    <property type="protein sequence ID" value="KPJ18724.1"/>
    <property type="molecule type" value="Genomic_DNA"/>
</dbReference>
<name>A0A194RMS6_PAPMA</name>
<keyword evidence="4 7" id="KW-0863">Zinc-finger</keyword>
<keyword evidence="10" id="KW-1185">Reference proteome</keyword>
<keyword evidence="2" id="KW-0479">Metal-binding</keyword>
<dbReference type="PROSITE" id="PS50157">
    <property type="entry name" value="ZINC_FINGER_C2H2_2"/>
    <property type="match status" value="10"/>
</dbReference>
<dbReference type="PROSITE" id="PS00028">
    <property type="entry name" value="ZINC_FINGER_C2H2_1"/>
    <property type="match status" value="10"/>
</dbReference>
<feature type="domain" description="C2H2-type" evidence="8">
    <location>
        <begin position="593"/>
        <end position="620"/>
    </location>
</feature>
<dbReference type="GO" id="GO:0010468">
    <property type="term" value="P:regulation of gene expression"/>
    <property type="evidence" value="ECO:0007669"/>
    <property type="project" value="TreeGrafter"/>
</dbReference>
<evidence type="ECO:0000313" key="10">
    <source>
        <dbReference type="Proteomes" id="UP000053240"/>
    </source>
</evidence>
<feature type="domain" description="C2H2-type" evidence="8">
    <location>
        <begin position="358"/>
        <end position="380"/>
    </location>
</feature>
<evidence type="ECO:0000256" key="3">
    <source>
        <dbReference type="ARBA" id="ARBA00022737"/>
    </source>
</evidence>
<dbReference type="AlphaFoldDB" id="A0A194RMS6"/>
<dbReference type="GO" id="GO:0008270">
    <property type="term" value="F:zinc ion binding"/>
    <property type="evidence" value="ECO:0007669"/>
    <property type="project" value="UniProtKB-KW"/>
</dbReference>
<comment type="subcellular location">
    <subcellularLocation>
        <location evidence="1">Nucleus</location>
    </subcellularLocation>
</comment>
<organism evidence="9 10">
    <name type="scientific">Papilio machaon</name>
    <name type="common">Old World swallowtail butterfly</name>
    <dbReference type="NCBI Taxonomy" id="76193"/>
    <lineage>
        <taxon>Eukaryota</taxon>
        <taxon>Metazoa</taxon>
        <taxon>Ecdysozoa</taxon>
        <taxon>Arthropoda</taxon>
        <taxon>Hexapoda</taxon>
        <taxon>Insecta</taxon>
        <taxon>Pterygota</taxon>
        <taxon>Neoptera</taxon>
        <taxon>Endopterygota</taxon>
        <taxon>Lepidoptera</taxon>
        <taxon>Glossata</taxon>
        <taxon>Ditrysia</taxon>
        <taxon>Papilionoidea</taxon>
        <taxon>Papilionidae</taxon>
        <taxon>Papilioninae</taxon>
        <taxon>Papilio</taxon>
    </lineage>
</organism>
<keyword evidence="6" id="KW-0539">Nucleus</keyword>
<dbReference type="Pfam" id="PF13912">
    <property type="entry name" value="zf-C2H2_6"/>
    <property type="match status" value="1"/>
</dbReference>
<evidence type="ECO:0000256" key="6">
    <source>
        <dbReference type="ARBA" id="ARBA00023242"/>
    </source>
</evidence>
<dbReference type="Proteomes" id="UP000053240">
    <property type="component" value="Unassembled WGS sequence"/>
</dbReference>
<sequence>MGDVIIHCPLCCNQTFNSKHDLIQHLTNILSNLTCPICQDKLETLDHLKEHLIQDECQEVNLQDNTCDKDVICYKQEDNAEIDSQENIEEIDTANSLSHNGEVETNENSVYVELLDEIKQTPQGQELRLIKDSSDRYMIVTDDVSLLNTGSTVVKQNNDGTISMTVEEPKVEEIDDNQTEVVDNVSDQNNDGLYSCNTCGVSFSSVLEHIQTYHNDQEVVVEEQLDSNMALEYENTDENNIRQIDNDKQTSRRMITDAGVIIETPSEAPATSEVRKKKIDKNVPYHRVVIKEMETAIGNKIKFYKCTLCNVHVSVLSEFKNRPCKALRYPCLLCPVAYDNQKSLSAHMKVHKTKPVKYPCMICPVAYDNLKSLTAHMKVHKTRLDEVNIVDVPTTFVCNICSTVFPTRKSLKLHKRMHDPVKSRPIEPPVQTLEGNTGSEQKYVCSVCFKLIPEDYREIHENSHVNPTNKVNCDICNKKFQSMQDLKMHMNVHNIDKVFSGKEDTSLPYKCLYCNRKFARPHEKVKHERIHTGEKPHTCEICGKSFRVSYCLTLHMRTHTGARPYTCPQCGKRFKAHSVYNHHLLTHSEVRAYKCPLCPKAFKTSVQLAGHKNSHTKPFSCTQCNRPFASLYAVRLHTEVHLRENILKFSCSLCGASYARAFALKDHIKQAHKDAVDNNLINVKNDWTIRVQDGEADDDLVVIGLDKQLSPEIETDSNAPEMIIP</sequence>
<dbReference type="FunFam" id="3.30.160.60:FF:000446">
    <property type="entry name" value="Zinc finger protein"/>
    <property type="match status" value="1"/>
</dbReference>
<dbReference type="SUPFAM" id="SSF57667">
    <property type="entry name" value="beta-beta-alpha zinc fingers"/>
    <property type="match status" value="5"/>
</dbReference>
<dbReference type="PANTHER" id="PTHR16515">
    <property type="entry name" value="PR DOMAIN ZINC FINGER PROTEIN"/>
    <property type="match status" value="1"/>
</dbReference>
<feature type="domain" description="C2H2-type" evidence="8">
    <location>
        <begin position="509"/>
        <end position="536"/>
    </location>
</feature>
<keyword evidence="3" id="KW-0677">Repeat</keyword>
<dbReference type="FunFam" id="3.30.160.60:FF:000100">
    <property type="entry name" value="Zinc finger 45-like"/>
    <property type="match status" value="1"/>
</dbReference>
<evidence type="ECO:0000256" key="1">
    <source>
        <dbReference type="ARBA" id="ARBA00004123"/>
    </source>
</evidence>
<dbReference type="Pfam" id="PF00096">
    <property type="entry name" value="zf-C2H2"/>
    <property type="match status" value="6"/>
</dbReference>
<evidence type="ECO:0000256" key="7">
    <source>
        <dbReference type="PROSITE-ProRule" id="PRU00042"/>
    </source>
</evidence>
<evidence type="ECO:0000259" key="8">
    <source>
        <dbReference type="PROSITE" id="PS50157"/>
    </source>
</evidence>
<dbReference type="InterPro" id="IPR050331">
    <property type="entry name" value="Zinc_finger"/>
</dbReference>
<dbReference type="Gene3D" id="3.30.160.60">
    <property type="entry name" value="Classic Zinc Finger"/>
    <property type="match status" value="8"/>
</dbReference>
<evidence type="ECO:0000313" key="9">
    <source>
        <dbReference type="EMBL" id="KPJ18724.1"/>
    </source>
</evidence>
<feature type="domain" description="C2H2-type" evidence="8">
    <location>
        <begin position="329"/>
        <end position="356"/>
    </location>
</feature>
<evidence type="ECO:0000256" key="5">
    <source>
        <dbReference type="ARBA" id="ARBA00022833"/>
    </source>
</evidence>
<keyword evidence="5" id="KW-0862">Zinc</keyword>
<dbReference type="InParanoid" id="A0A194RMS6"/>
<protein>
    <submittedName>
        <fullName evidence="9">Zinc finger protein 595</fullName>
    </submittedName>
</protein>
<evidence type="ECO:0000256" key="2">
    <source>
        <dbReference type="ARBA" id="ARBA00022723"/>
    </source>
</evidence>
<feature type="domain" description="C2H2-type" evidence="8">
    <location>
        <begin position="649"/>
        <end position="677"/>
    </location>
</feature>